<sequence>MAFSRRGEPSSSNPSTETPSHFFKVILPATLQDKKLVIPEKFVRKFGDELSAVAKLTVPNGHAWHVGFTKAGRKMWFDDGWPDFVNHFSICAGYFLVFRYGKNSNFHVLIFDKTACEIRYPYYRGRLKTDERNFAHHDEMKDDNSVEIVGFTTPNSTYNSLQNKAFNKHPRSSSKLYTPPSQPSFGQALGINRCGKCGTSFNSPNFKYPNNPDSSTQDKHEEEVKMHLRFDGSASARKRKVRTNERERQIDAANAFEPSNPFCRIVMQPSYTSTLCLPSRFSQKHLNGVSRFIKLQISDGKQWSVRCLYRRKRATFGQGWRSFILDNNLGEGDVCVFEVLRSRDIVLQVTVFRVQERAEFVNRLPFGSARGSNMSRKCVASHEIPTFKHCIDKQSKKCKMEELDEINKSDDSELIKAKLKVEADSSDEENERTKSHELKLLALLEDMGISVSKRFINITAEEMGRATAAARLFKPKNPSFMVILQSESLKSKRVVSFHIKRYHEVSRYYLKYAQLHFFLIEQCVPSKFAKNCFSRDPKCIKVQDSDGREWPGTTTWYGSCGYIINLAELIREKNLKGGDICIFELIKVEELLKVSVFYVSSD</sequence>
<organism evidence="7 8">
    <name type="scientific">Acer saccharum</name>
    <name type="common">Sugar maple</name>
    <dbReference type="NCBI Taxonomy" id="4024"/>
    <lineage>
        <taxon>Eukaryota</taxon>
        <taxon>Viridiplantae</taxon>
        <taxon>Streptophyta</taxon>
        <taxon>Embryophyta</taxon>
        <taxon>Tracheophyta</taxon>
        <taxon>Spermatophyta</taxon>
        <taxon>Magnoliopsida</taxon>
        <taxon>eudicotyledons</taxon>
        <taxon>Gunneridae</taxon>
        <taxon>Pentapetalae</taxon>
        <taxon>rosids</taxon>
        <taxon>malvids</taxon>
        <taxon>Sapindales</taxon>
        <taxon>Sapindaceae</taxon>
        <taxon>Hippocastanoideae</taxon>
        <taxon>Acereae</taxon>
        <taxon>Acer</taxon>
    </lineage>
</organism>
<comment type="caution">
    <text evidence="7">The sequence shown here is derived from an EMBL/GenBank/DDBJ whole genome shotgun (WGS) entry which is preliminary data.</text>
</comment>
<evidence type="ECO:0000256" key="4">
    <source>
        <dbReference type="ARBA" id="ARBA00023163"/>
    </source>
</evidence>
<dbReference type="CDD" id="cd10017">
    <property type="entry name" value="B3_DNA"/>
    <property type="match status" value="3"/>
</dbReference>
<gene>
    <name evidence="7" type="ORF">LWI29_021467</name>
</gene>
<dbReference type="InterPro" id="IPR003340">
    <property type="entry name" value="B3_DNA-bd"/>
</dbReference>
<dbReference type="InterPro" id="IPR015300">
    <property type="entry name" value="DNA-bd_pseudobarrel_sf"/>
</dbReference>
<evidence type="ECO:0000256" key="1">
    <source>
        <dbReference type="ARBA" id="ARBA00004123"/>
    </source>
</evidence>
<dbReference type="PANTHER" id="PTHR31920">
    <property type="entry name" value="B3 DOMAIN-CONTAINING"/>
    <property type="match status" value="1"/>
</dbReference>
<evidence type="ECO:0000256" key="2">
    <source>
        <dbReference type="ARBA" id="ARBA00023015"/>
    </source>
</evidence>
<keyword evidence="8" id="KW-1185">Reference proteome</keyword>
<dbReference type="AlphaFoldDB" id="A0AA39RXM0"/>
<feature type="domain" description="TF-B3" evidence="6">
    <location>
        <begin position="21"/>
        <end position="114"/>
    </location>
</feature>
<name>A0AA39RXM0_ACESA</name>
<dbReference type="SUPFAM" id="SSF101936">
    <property type="entry name" value="DNA-binding pseudobarrel domain"/>
    <property type="match status" value="3"/>
</dbReference>
<protein>
    <recommendedName>
        <fullName evidence="6">TF-B3 domain-containing protein</fullName>
    </recommendedName>
</protein>
<dbReference type="SMART" id="SM01019">
    <property type="entry name" value="B3"/>
    <property type="match status" value="3"/>
</dbReference>
<dbReference type="Proteomes" id="UP001168877">
    <property type="component" value="Unassembled WGS sequence"/>
</dbReference>
<accession>A0AA39RXM0</accession>
<comment type="subcellular location">
    <subcellularLocation>
        <location evidence="1">Nucleus</location>
    </subcellularLocation>
</comment>
<reference evidence="7" key="2">
    <citation type="submission" date="2023-06" db="EMBL/GenBank/DDBJ databases">
        <authorList>
            <person name="Swenson N.G."/>
            <person name="Wegrzyn J.L."/>
            <person name="Mcevoy S.L."/>
        </authorList>
    </citation>
    <scope>NUCLEOTIDE SEQUENCE</scope>
    <source>
        <strain evidence="7">NS2018</strain>
        <tissue evidence="7">Leaf</tissue>
    </source>
</reference>
<dbReference type="PROSITE" id="PS50863">
    <property type="entry name" value="B3"/>
    <property type="match status" value="2"/>
</dbReference>
<dbReference type="PANTHER" id="PTHR31920:SF51">
    <property type="entry name" value="BINDING PROTEIN, PUTATIVE-RELATED"/>
    <property type="match status" value="1"/>
</dbReference>
<evidence type="ECO:0000313" key="7">
    <source>
        <dbReference type="EMBL" id="KAK0582097.1"/>
    </source>
</evidence>
<keyword evidence="3" id="KW-0238">DNA-binding</keyword>
<keyword evidence="2" id="KW-0805">Transcription regulation</keyword>
<dbReference type="InterPro" id="IPR050655">
    <property type="entry name" value="Plant_B3_domain"/>
</dbReference>
<keyword evidence="4" id="KW-0804">Transcription</keyword>
<evidence type="ECO:0000256" key="3">
    <source>
        <dbReference type="ARBA" id="ARBA00023125"/>
    </source>
</evidence>
<dbReference type="Pfam" id="PF02362">
    <property type="entry name" value="B3"/>
    <property type="match status" value="3"/>
</dbReference>
<proteinExistence type="predicted"/>
<dbReference type="Gene3D" id="2.40.330.10">
    <property type="entry name" value="DNA-binding pseudobarrel domain"/>
    <property type="match status" value="3"/>
</dbReference>
<keyword evidence="5" id="KW-0539">Nucleus</keyword>
<evidence type="ECO:0000256" key="5">
    <source>
        <dbReference type="ARBA" id="ARBA00023242"/>
    </source>
</evidence>
<dbReference type="GO" id="GO:0005634">
    <property type="term" value="C:nucleus"/>
    <property type="evidence" value="ECO:0007669"/>
    <property type="project" value="UniProtKB-SubCell"/>
</dbReference>
<feature type="domain" description="TF-B3" evidence="6">
    <location>
        <begin position="260"/>
        <end position="355"/>
    </location>
</feature>
<reference evidence="7" key="1">
    <citation type="journal article" date="2022" name="Plant J.">
        <title>Strategies of tolerance reflected in two North American maple genomes.</title>
        <authorList>
            <person name="McEvoy S.L."/>
            <person name="Sezen U.U."/>
            <person name="Trouern-Trend A."/>
            <person name="McMahon S.M."/>
            <person name="Schaberg P.G."/>
            <person name="Yang J."/>
            <person name="Wegrzyn J.L."/>
            <person name="Swenson N.G."/>
        </authorList>
    </citation>
    <scope>NUCLEOTIDE SEQUENCE</scope>
    <source>
        <strain evidence="7">NS2018</strain>
    </source>
</reference>
<dbReference type="EMBL" id="JAUESC010000384">
    <property type="protein sequence ID" value="KAK0582097.1"/>
    <property type="molecule type" value="Genomic_DNA"/>
</dbReference>
<dbReference type="GO" id="GO:0003677">
    <property type="term" value="F:DNA binding"/>
    <property type="evidence" value="ECO:0007669"/>
    <property type="project" value="UniProtKB-KW"/>
</dbReference>
<evidence type="ECO:0000313" key="8">
    <source>
        <dbReference type="Proteomes" id="UP001168877"/>
    </source>
</evidence>
<evidence type="ECO:0000259" key="6">
    <source>
        <dbReference type="PROSITE" id="PS50863"/>
    </source>
</evidence>